<dbReference type="EMBL" id="BARW01004294">
    <property type="protein sequence ID" value="GAI61588.1"/>
    <property type="molecule type" value="Genomic_DNA"/>
</dbReference>
<accession>X1Q059</accession>
<protein>
    <submittedName>
        <fullName evidence="1">Uncharacterized protein</fullName>
    </submittedName>
</protein>
<name>X1Q059_9ZZZZ</name>
<comment type="caution">
    <text evidence="1">The sequence shown here is derived from an EMBL/GenBank/DDBJ whole genome shotgun (WGS) entry which is preliminary data.</text>
</comment>
<evidence type="ECO:0000313" key="1">
    <source>
        <dbReference type="EMBL" id="GAI61588.1"/>
    </source>
</evidence>
<sequence>MAGIYQQVKSCQFETVQLDFQKTTWFEANMLAMLGAVMESAWTNEFRIVNLGPEQERIFKKTRYSYFGGESLPDRYQTTVEYRKSKVSEIGSFEKYLENKLLAHLEMPSMSALLRKKIKESILEIFNNAKMHGNCEFVFSCGQYYPKKGRLDFTIVDIGNTIRKNVRDYSGRDVSGKKAIEWAVSECTTTRKGNIPGGLGFTLIREFLRKNSGKIQVASANGYWYEKEFNSNSEDLSDFFG</sequence>
<proteinExistence type="predicted"/>
<feature type="non-terminal residue" evidence="1">
    <location>
        <position position="241"/>
    </location>
</feature>
<gene>
    <name evidence="1" type="ORF">S12H4_10174</name>
</gene>
<reference evidence="1" key="1">
    <citation type="journal article" date="2014" name="Front. Microbiol.">
        <title>High frequency of phylogenetically diverse reductive dehalogenase-homologous genes in deep subseafloor sedimentary metagenomes.</title>
        <authorList>
            <person name="Kawai M."/>
            <person name="Futagami T."/>
            <person name="Toyoda A."/>
            <person name="Takaki Y."/>
            <person name="Nishi S."/>
            <person name="Hori S."/>
            <person name="Arai W."/>
            <person name="Tsubouchi T."/>
            <person name="Morono Y."/>
            <person name="Uchiyama I."/>
            <person name="Ito T."/>
            <person name="Fujiyama A."/>
            <person name="Inagaki F."/>
            <person name="Takami H."/>
        </authorList>
    </citation>
    <scope>NUCLEOTIDE SEQUENCE</scope>
    <source>
        <strain evidence="1">Expedition CK06-06</strain>
    </source>
</reference>
<dbReference type="AlphaFoldDB" id="X1Q059"/>
<organism evidence="1">
    <name type="scientific">marine sediment metagenome</name>
    <dbReference type="NCBI Taxonomy" id="412755"/>
    <lineage>
        <taxon>unclassified sequences</taxon>
        <taxon>metagenomes</taxon>
        <taxon>ecological metagenomes</taxon>
    </lineage>
</organism>